<proteinExistence type="predicted"/>
<reference evidence="2" key="1">
    <citation type="submission" date="2021-01" db="EMBL/GenBank/DDBJ databases">
        <authorList>
            <person name="Corre E."/>
            <person name="Pelletier E."/>
            <person name="Niang G."/>
            <person name="Scheremetjew M."/>
            <person name="Finn R."/>
            <person name="Kale V."/>
            <person name="Holt S."/>
            <person name="Cochrane G."/>
            <person name="Meng A."/>
            <person name="Brown T."/>
            <person name="Cohen L."/>
        </authorList>
    </citation>
    <scope>NUCLEOTIDE SEQUENCE</scope>
    <source>
        <strain evidence="2">308</strain>
    </source>
</reference>
<dbReference type="InterPro" id="IPR029068">
    <property type="entry name" value="Glyas_Bleomycin-R_OHBP_Dase"/>
</dbReference>
<dbReference type="SUPFAM" id="SSF54593">
    <property type="entry name" value="Glyoxalase/Bleomycin resistance protein/Dihydroxybiphenyl dioxygenase"/>
    <property type="match status" value="1"/>
</dbReference>
<dbReference type="Pfam" id="PF00903">
    <property type="entry name" value="Glyoxalase"/>
    <property type="match status" value="1"/>
</dbReference>
<dbReference type="Gene3D" id="3.10.180.10">
    <property type="entry name" value="2,3-Dihydroxybiphenyl 1,2-Dioxygenase, domain 1"/>
    <property type="match status" value="1"/>
</dbReference>
<dbReference type="InterPro" id="IPR004360">
    <property type="entry name" value="Glyas_Fos-R_dOase_dom"/>
</dbReference>
<dbReference type="AlphaFoldDB" id="A0A7S1BIH9"/>
<dbReference type="PROSITE" id="PS51819">
    <property type="entry name" value="VOC"/>
    <property type="match status" value="1"/>
</dbReference>
<feature type="domain" description="VOC" evidence="1">
    <location>
        <begin position="41"/>
        <end position="154"/>
    </location>
</feature>
<evidence type="ECO:0000259" key="1">
    <source>
        <dbReference type="PROSITE" id="PS51819"/>
    </source>
</evidence>
<sequence>MPLYRLHAVRTNPSFAVLRPLSGIWQKGCKKGVMASVRFGRALLMVRGLPIPKPTIDFYVSGIGMHLHRQTEEWADLCTTDGSFRLTLRSANLEAHLSTGYSPILSFDIDDMDSTVARCVHLGAYLDGPIQYPAHGKVAAMRTPDGHMIGLYEPAIEFGNT</sequence>
<dbReference type="InterPro" id="IPR052164">
    <property type="entry name" value="Anthracycline_SecMetBiosynth"/>
</dbReference>
<organism evidence="2">
    <name type="scientific">Corethron hystrix</name>
    <dbReference type="NCBI Taxonomy" id="216773"/>
    <lineage>
        <taxon>Eukaryota</taxon>
        <taxon>Sar</taxon>
        <taxon>Stramenopiles</taxon>
        <taxon>Ochrophyta</taxon>
        <taxon>Bacillariophyta</taxon>
        <taxon>Coscinodiscophyceae</taxon>
        <taxon>Corethrophycidae</taxon>
        <taxon>Corethrales</taxon>
        <taxon>Corethraceae</taxon>
        <taxon>Corethron</taxon>
    </lineage>
</organism>
<name>A0A7S1BIH9_9STRA</name>
<evidence type="ECO:0000313" key="2">
    <source>
        <dbReference type="EMBL" id="CAD8888639.1"/>
    </source>
</evidence>
<accession>A0A7S1BIH9</accession>
<dbReference type="EMBL" id="HBFR01022029">
    <property type="protein sequence ID" value="CAD8888639.1"/>
    <property type="molecule type" value="Transcribed_RNA"/>
</dbReference>
<protein>
    <recommendedName>
        <fullName evidence="1">VOC domain-containing protein</fullName>
    </recommendedName>
</protein>
<dbReference type="InterPro" id="IPR037523">
    <property type="entry name" value="VOC_core"/>
</dbReference>
<gene>
    <name evidence="2" type="ORF">CHYS00102_LOCUS15839</name>
</gene>
<dbReference type="PANTHER" id="PTHR33993:SF14">
    <property type="entry name" value="GB|AAF24581.1"/>
    <property type="match status" value="1"/>
</dbReference>
<dbReference type="PANTHER" id="PTHR33993">
    <property type="entry name" value="GLYOXALASE-RELATED"/>
    <property type="match status" value="1"/>
</dbReference>